<reference evidence="3 4" key="1">
    <citation type="journal article" date="2013" name="ISME J.">
        <title>A metabolic model for members of the genus Tetrasphaera involved in enhanced biological phosphorus removal.</title>
        <authorList>
            <person name="Kristiansen R."/>
            <person name="Nguyen H.T.T."/>
            <person name="Saunders A.M."/>
            <person name="Nielsen J.L."/>
            <person name="Wimmer R."/>
            <person name="Le V.Q."/>
            <person name="McIlroy S.J."/>
            <person name="Petrovski S."/>
            <person name="Seviour R.J."/>
            <person name="Calteau A."/>
            <person name="Nielsen K.L."/>
            <person name="Nielsen P.H."/>
        </authorList>
    </citation>
    <scope>NUCLEOTIDE SEQUENCE [LARGE SCALE GENOMIC DNA]</scope>
    <source>
        <strain evidence="3 4">Lp2</strain>
    </source>
</reference>
<proteinExistence type="predicted"/>
<accession>N0DXT5</accession>
<evidence type="ECO:0000313" key="4">
    <source>
        <dbReference type="Proteomes" id="UP000013167"/>
    </source>
</evidence>
<dbReference type="InterPro" id="IPR000182">
    <property type="entry name" value="GNAT_dom"/>
</dbReference>
<feature type="domain" description="N-acetyltransferase" evidence="2">
    <location>
        <begin position="236"/>
        <end position="378"/>
    </location>
</feature>
<dbReference type="OrthoDB" id="9775595at2"/>
<dbReference type="AlphaFoldDB" id="N0DXT5"/>
<evidence type="ECO:0000256" key="1">
    <source>
        <dbReference type="SAM" id="MobiDB-lite"/>
    </source>
</evidence>
<dbReference type="EMBL" id="CAIZ01000035">
    <property type="protein sequence ID" value="CCH69003.1"/>
    <property type="molecule type" value="Genomic_DNA"/>
</dbReference>
<dbReference type="Pfam" id="PF24551">
    <property type="entry name" value="SH3_Rv0428c"/>
    <property type="match status" value="1"/>
</dbReference>
<dbReference type="HOGENOM" id="CLU_048109_1_0_11"/>
<dbReference type="CDD" id="cd04301">
    <property type="entry name" value="NAT_SF"/>
    <property type="match status" value="1"/>
</dbReference>
<dbReference type="InterPro" id="IPR056935">
    <property type="entry name" value="Rv0428c-like_C"/>
</dbReference>
<comment type="caution">
    <text evidence="3">The sequence shown here is derived from an EMBL/GenBank/DDBJ whole genome shotgun (WGS) entry which is preliminary data.</text>
</comment>
<organism evidence="3 4">
    <name type="scientific">Phycicoccus elongatus Lp2</name>
    <dbReference type="NCBI Taxonomy" id="1193181"/>
    <lineage>
        <taxon>Bacteria</taxon>
        <taxon>Bacillati</taxon>
        <taxon>Actinomycetota</taxon>
        <taxon>Actinomycetes</taxon>
        <taxon>Micrococcales</taxon>
        <taxon>Intrasporangiaceae</taxon>
        <taxon>Phycicoccus</taxon>
    </lineage>
</organism>
<dbReference type="SUPFAM" id="SSF55729">
    <property type="entry name" value="Acyl-CoA N-acyltransferases (Nat)"/>
    <property type="match status" value="1"/>
</dbReference>
<dbReference type="Gene3D" id="3.40.630.30">
    <property type="match status" value="1"/>
</dbReference>
<gene>
    <name evidence="3" type="ORF">BN10_130017</name>
</gene>
<evidence type="ECO:0000313" key="3">
    <source>
        <dbReference type="EMBL" id="CCH69003.1"/>
    </source>
</evidence>
<keyword evidence="4" id="KW-1185">Reference proteome</keyword>
<dbReference type="Proteomes" id="UP000013167">
    <property type="component" value="Unassembled WGS sequence"/>
</dbReference>
<evidence type="ECO:0000259" key="2">
    <source>
        <dbReference type="PROSITE" id="PS51186"/>
    </source>
</evidence>
<dbReference type="eggNOG" id="COG0456">
    <property type="taxonomic scope" value="Bacteria"/>
</dbReference>
<feature type="region of interest" description="Disordered" evidence="1">
    <location>
        <begin position="205"/>
        <end position="231"/>
    </location>
</feature>
<dbReference type="PROSITE" id="PS51186">
    <property type="entry name" value="GNAT"/>
    <property type="match status" value="1"/>
</dbReference>
<dbReference type="InterPro" id="IPR016181">
    <property type="entry name" value="Acyl_CoA_acyltransferase"/>
</dbReference>
<sequence>MRRMKADVGKVHPGDRVVVRHRLGTPDDFGHTLTDVVGEFVGQDDGEITVATRKGTVAVPLADVVVVKVVPPRPVRRGAAHRALSVDGMQEVMLGAWGATEREWLGRWQLRAGGGYTMRANSVAVLGSPGLPLANAVDHALDWYAARSLPLNVTLAGPVDFAVDDDPLGVELLSRGARVAERCLTMTADSARVLAALKVPVGRQTKPTAQPGLLGEPTSAGNTGALPPAGDTGEIEVVESVDDEWLAAHRGYRQSDRATAGATDGDMWFDLARTILMGSPAQRFARMRATGSGDIVALGRAGITPGWVGLGSIWVAPDRRREGLGASVTRALLESALDVGARSSHLQVLSHNGAARAMYDAIGFEPHHDYVNVILEQP</sequence>
<dbReference type="GO" id="GO:0016747">
    <property type="term" value="F:acyltransferase activity, transferring groups other than amino-acyl groups"/>
    <property type="evidence" value="ECO:0007669"/>
    <property type="project" value="InterPro"/>
</dbReference>
<dbReference type="Pfam" id="PF24553">
    <property type="entry name" value="Rv0428c_C"/>
    <property type="match status" value="2"/>
</dbReference>
<dbReference type="InterPro" id="IPR056934">
    <property type="entry name" value="SH3_Rv0428c"/>
</dbReference>
<protein>
    <submittedName>
        <fullName evidence="3">Putative acetyltransferase</fullName>
    </submittedName>
</protein>
<name>N0DXT5_9MICO</name>
<dbReference type="STRING" id="1193181.BN10_130017"/>
<keyword evidence="3" id="KW-0808">Transferase</keyword>